<evidence type="ECO:0000313" key="1">
    <source>
        <dbReference type="EMBL" id="WQH04527.1"/>
    </source>
</evidence>
<dbReference type="RefSeq" id="WP_154820082.1">
    <property type="nucleotide sequence ID" value="NZ_CP140152.1"/>
</dbReference>
<name>A0ABZ0XXP1_9BURK</name>
<keyword evidence="2" id="KW-1185">Reference proteome</keyword>
<evidence type="ECO:0000313" key="2">
    <source>
        <dbReference type="Proteomes" id="UP001326110"/>
    </source>
</evidence>
<reference evidence="1 2" key="1">
    <citation type="submission" date="2023-11" db="EMBL/GenBank/DDBJ databases">
        <title>MicrobeMod: A computational toolkit for identifying prokaryotic methylation and restriction-modification with nanopore sequencing.</title>
        <authorList>
            <person name="Crits-Christoph A."/>
            <person name="Kang S.C."/>
            <person name="Lee H."/>
            <person name="Ostrov N."/>
        </authorList>
    </citation>
    <scope>NUCLEOTIDE SEQUENCE [LARGE SCALE GENOMIC DNA]</scope>
    <source>
        <strain evidence="1 2">ATCC 25935</strain>
    </source>
</reference>
<evidence type="ECO:0008006" key="3">
    <source>
        <dbReference type="Google" id="ProtNLM"/>
    </source>
</evidence>
<gene>
    <name evidence="1" type="ORF">SR858_26405</name>
</gene>
<protein>
    <recommendedName>
        <fullName evidence="3">PEP-CTERM sorting domain-containing protein</fullName>
    </recommendedName>
</protein>
<organism evidence="1 2">
    <name type="scientific">Duganella zoogloeoides</name>
    <dbReference type="NCBI Taxonomy" id="75659"/>
    <lineage>
        <taxon>Bacteria</taxon>
        <taxon>Pseudomonadati</taxon>
        <taxon>Pseudomonadota</taxon>
        <taxon>Betaproteobacteria</taxon>
        <taxon>Burkholderiales</taxon>
        <taxon>Oxalobacteraceae</taxon>
        <taxon>Telluria group</taxon>
        <taxon>Duganella</taxon>
    </lineage>
</organism>
<dbReference type="EMBL" id="CP140152">
    <property type="protein sequence ID" value="WQH04527.1"/>
    <property type="molecule type" value="Genomic_DNA"/>
</dbReference>
<proteinExistence type="predicted"/>
<sequence length="792" mass="74968">MAYHHPALRPLSSISPISSYRLRTVLRMIPLVCAAWCGNALAVDVIYQGPPGSSGLAGTTPGAPGTAGGAAPPAPYLLFGADPVNTLLVNGGAGGAGGNGANGNTGQTGGAGGAGGAGADTSAELTVAAPATGASLAVTANGGLGGNAGQPGSGAQTGAGAAGGVGGTAFANGVLISSGSGAVQGAAQATGGQGGRSTGVLNGAAGGAALSNLTTVALGSGAASVRSIATGGQGAAANVDGTSGGAGGNASANAGVGNPNATLASYSQEVRAIGGAGGHANLDFENAPFAYGGNGGDAAANTSSAFNSSTGTLTLVQSATGGAGGDTVFAYAGRGGNATSTITSGLGGALNASVNSTATGGIGGNAAGNPFNDPISGAPGAGGNATSTVSLAGNAPAAGSWNAVIAATSTALAGLPGIGAFSGGGGTADATVTVAGYGRVTGTALATGAYGGNEGGAGIARATVDSSYSAVANATANGGGAFFNPGAAATARADARSAWHASADAVAMSGSGRFGNTEAGSAIAQASVTRALGMPAPPLPPASLLAPEARAHAVASFRGGEVLARSSYSDASLGGAVVATAGTGQPAEFYQPEAYSAANVGGAAYGAWTPDPAVGMVSSYASALPDPASLSTLLTASPNIAAAFDDAQLLGAGTMGAMFFPFSATAQFSVPFTAGRHLLLGLGLPFVSEFDTANFEFSVSNGATELYAGSFNSPDQAALFFSDNVLDLGVFNTSTLDLLVRFSFNGGIYGFNYVLGAGDALTPVPEPGAWLMLVLGLALLTWRARTLRSASH</sequence>
<accession>A0ABZ0XXP1</accession>
<dbReference type="Proteomes" id="UP001326110">
    <property type="component" value="Chromosome"/>
</dbReference>